<evidence type="ECO:0000313" key="2">
    <source>
        <dbReference type="Proteomes" id="UP001519363"/>
    </source>
</evidence>
<dbReference type="RefSeq" id="WP_086788403.1">
    <property type="nucleotide sequence ID" value="NZ_JAGIOO010000001.1"/>
</dbReference>
<dbReference type="PANTHER" id="PTHR14239">
    <property type="entry name" value="DUDULIN-RELATED"/>
    <property type="match status" value="1"/>
</dbReference>
<name>A0ABS5A404_9PSEU</name>
<protein>
    <submittedName>
        <fullName evidence="1">Dinucleotide-binding enzyme</fullName>
    </submittedName>
</protein>
<accession>A0ABS5A404</accession>
<evidence type="ECO:0000313" key="1">
    <source>
        <dbReference type="EMBL" id="MBP2471307.1"/>
    </source>
</evidence>
<dbReference type="Gene3D" id="3.40.50.720">
    <property type="entry name" value="NAD(P)-binding Rossmann-like Domain"/>
    <property type="match status" value="1"/>
</dbReference>
<dbReference type="Proteomes" id="UP001519363">
    <property type="component" value="Unassembled WGS sequence"/>
</dbReference>
<sequence length="187" mass="19642">MTAVAVLGSGRVGTVLEEGLRAGGHELVNLDHAEVVVNATPGESSVEFLRGLAPRLAGRVLWDVANATEREPDGLPGALRYPGGSLAEEIQAAVPEARVVKALNTMMFTVMAAPRSLSGPASVFVSGDDEDARTLVTGLLHDLGWPPEWVVDLGGLHTARATEALALLTTPVLRRFGFAPFAVTLTR</sequence>
<comment type="caution">
    <text evidence="1">The sequence shown here is derived from an EMBL/GenBank/DDBJ whole genome shotgun (WGS) entry which is preliminary data.</text>
</comment>
<reference evidence="1 2" key="1">
    <citation type="submission" date="2021-03" db="EMBL/GenBank/DDBJ databases">
        <title>Sequencing the genomes of 1000 actinobacteria strains.</title>
        <authorList>
            <person name="Klenk H.-P."/>
        </authorList>
    </citation>
    <scope>NUCLEOTIDE SEQUENCE [LARGE SCALE GENOMIC DNA]</scope>
    <source>
        <strain evidence="1 2">DSM 44580</strain>
    </source>
</reference>
<keyword evidence="2" id="KW-1185">Reference proteome</keyword>
<dbReference type="InterPro" id="IPR036291">
    <property type="entry name" value="NAD(P)-bd_dom_sf"/>
</dbReference>
<organism evidence="1 2">
    <name type="scientific">Crossiella equi</name>
    <dbReference type="NCBI Taxonomy" id="130796"/>
    <lineage>
        <taxon>Bacteria</taxon>
        <taxon>Bacillati</taxon>
        <taxon>Actinomycetota</taxon>
        <taxon>Actinomycetes</taxon>
        <taxon>Pseudonocardiales</taxon>
        <taxon>Pseudonocardiaceae</taxon>
        <taxon>Crossiella</taxon>
    </lineage>
</organism>
<dbReference type="EMBL" id="JAGIOO010000001">
    <property type="protein sequence ID" value="MBP2471307.1"/>
    <property type="molecule type" value="Genomic_DNA"/>
</dbReference>
<proteinExistence type="predicted"/>
<dbReference type="SUPFAM" id="SSF51735">
    <property type="entry name" value="NAD(P)-binding Rossmann-fold domains"/>
    <property type="match status" value="1"/>
</dbReference>
<dbReference type="InterPro" id="IPR051267">
    <property type="entry name" value="STEAP_metalloreductase"/>
</dbReference>
<gene>
    <name evidence="1" type="ORF">JOF53_000179</name>
</gene>